<dbReference type="Pfam" id="PF18895">
    <property type="entry name" value="T4SS_pilin"/>
    <property type="match status" value="1"/>
</dbReference>
<keyword evidence="1" id="KW-0812">Transmembrane</keyword>
<dbReference type="EMBL" id="MFHJ01000019">
    <property type="protein sequence ID" value="OGF74016.1"/>
    <property type="molecule type" value="Genomic_DNA"/>
</dbReference>
<accession>A0A1F5WEG7</accession>
<dbReference type="STRING" id="1798331.A2W57_01990"/>
<evidence type="ECO:0000256" key="1">
    <source>
        <dbReference type="SAM" id="Phobius"/>
    </source>
</evidence>
<keyword evidence="1" id="KW-1133">Transmembrane helix</keyword>
<feature type="transmembrane region" description="Helical" evidence="1">
    <location>
        <begin position="19"/>
        <end position="40"/>
    </location>
</feature>
<gene>
    <name evidence="2" type="ORF">A2W57_01990</name>
</gene>
<keyword evidence="1" id="KW-0472">Membrane</keyword>
<dbReference type="AlphaFoldDB" id="A0A1F5WEG7"/>
<evidence type="ECO:0000313" key="2">
    <source>
        <dbReference type="EMBL" id="OGF74016.1"/>
    </source>
</evidence>
<comment type="caution">
    <text evidence="2">The sequence shown here is derived from an EMBL/GenBank/DDBJ whole genome shotgun (WGS) entry which is preliminary data.</text>
</comment>
<protein>
    <submittedName>
        <fullName evidence="2">Uncharacterized protein</fullName>
    </submittedName>
</protein>
<proteinExistence type="predicted"/>
<name>A0A1F5WEG7_9BACT</name>
<dbReference type="InterPro" id="IPR043993">
    <property type="entry name" value="T4SS_pilin"/>
</dbReference>
<sequence>MVAYAKTIDEVIAIVTTEILQPIVLLLFALATILFFWGVVEFLINRDNEEERDKGKRHMLWGIVGLVIMFSVNGILWVLIHFAENF</sequence>
<evidence type="ECO:0000313" key="3">
    <source>
        <dbReference type="Proteomes" id="UP000178276"/>
    </source>
</evidence>
<dbReference type="Proteomes" id="UP000178276">
    <property type="component" value="Unassembled WGS sequence"/>
</dbReference>
<reference evidence="2 3" key="1">
    <citation type="journal article" date="2016" name="Nat. Commun.">
        <title>Thousands of microbial genomes shed light on interconnected biogeochemical processes in an aquifer system.</title>
        <authorList>
            <person name="Anantharaman K."/>
            <person name="Brown C.T."/>
            <person name="Hug L.A."/>
            <person name="Sharon I."/>
            <person name="Castelle C.J."/>
            <person name="Probst A.J."/>
            <person name="Thomas B.C."/>
            <person name="Singh A."/>
            <person name="Wilkins M.J."/>
            <person name="Karaoz U."/>
            <person name="Brodie E.L."/>
            <person name="Williams K.H."/>
            <person name="Hubbard S.S."/>
            <person name="Banfield J.F."/>
        </authorList>
    </citation>
    <scope>NUCLEOTIDE SEQUENCE [LARGE SCALE GENOMIC DNA]</scope>
</reference>
<feature type="transmembrane region" description="Helical" evidence="1">
    <location>
        <begin position="60"/>
        <end position="80"/>
    </location>
</feature>
<organism evidence="2 3">
    <name type="scientific">Candidatus Giovannonibacteria bacterium RIFCSPHIGHO2_02_43_16</name>
    <dbReference type="NCBI Taxonomy" id="1798331"/>
    <lineage>
        <taxon>Bacteria</taxon>
        <taxon>Candidatus Giovannoniibacteriota</taxon>
    </lineage>
</organism>